<dbReference type="GeneID" id="37117530"/>
<organism evidence="2 3">
    <name type="scientific">Aspergillus sclerotioniger CBS 115572</name>
    <dbReference type="NCBI Taxonomy" id="1450535"/>
    <lineage>
        <taxon>Eukaryota</taxon>
        <taxon>Fungi</taxon>
        <taxon>Dikarya</taxon>
        <taxon>Ascomycota</taxon>
        <taxon>Pezizomycotina</taxon>
        <taxon>Eurotiomycetes</taxon>
        <taxon>Eurotiomycetidae</taxon>
        <taxon>Eurotiales</taxon>
        <taxon>Aspergillaceae</taxon>
        <taxon>Aspergillus</taxon>
        <taxon>Aspergillus subgen. Circumdati</taxon>
    </lineage>
</organism>
<dbReference type="AlphaFoldDB" id="A0A317XC51"/>
<feature type="compositionally biased region" description="Basic and acidic residues" evidence="1">
    <location>
        <begin position="271"/>
        <end position="282"/>
    </location>
</feature>
<sequence length="434" mass="47192">MAYNQDSPQAINQPDSGTGTDSKQPEPRTEMSPGGLLDEIDFERYIIQDMETNNFLWSDTEFAQPNTTEPELELAFLTLKDKHELSNTRLPLDSTLGNVPVHTFRDLLAHSITAATFGPAVEKLMQAFISLENLGRAYIAGFKEYSETDEYQKRFPEYQEAPLAPCAQNPYQQVLQGKSKKSKHGRKGQKTTISLSTVDLEQALKIAGQQWSIPSPEEITAESLFIDRVQGTLTSVPENSQSYAETMASESPALTPQQSSRYISLASRPTPLERQHTPDNARSETPPGHHAWHETPAPRTPIAAVGTPRSGSRQGTQFTLVNQRLPGSLPPSPTLPCATTNACEQREPLASPMAEEPPTLLQSGHGARDETPVPARPTTAESNSTPESPITVPSTSGNGPQDKTPLLVSSNTTSQNNKRADKAPTAGSEIGVTD</sequence>
<feature type="region of interest" description="Disordered" evidence="1">
    <location>
        <begin position="240"/>
        <end position="314"/>
    </location>
</feature>
<gene>
    <name evidence="2" type="ORF">BO94DRAFT_581222</name>
</gene>
<evidence type="ECO:0000313" key="2">
    <source>
        <dbReference type="EMBL" id="PWY96089.1"/>
    </source>
</evidence>
<feature type="region of interest" description="Disordered" evidence="1">
    <location>
        <begin position="354"/>
        <end position="434"/>
    </location>
</feature>
<feature type="compositionally biased region" description="Polar residues" evidence="1">
    <location>
        <begin position="379"/>
        <end position="417"/>
    </location>
</feature>
<feature type="region of interest" description="Disordered" evidence="1">
    <location>
        <begin position="1"/>
        <end position="35"/>
    </location>
</feature>
<proteinExistence type="predicted"/>
<accession>A0A317XC51</accession>
<reference evidence="2 3" key="1">
    <citation type="submission" date="2016-12" db="EMBL/GenBank/DDBJ databases">
        <title>The genomes of Aspergillus section Nigri reveals drivers in fungal speciation.</title>
        <authorList>
            <consortium name="DOE Joint Genome Institute"/>
            <person name="Vesth T.C."/>
            <person name="Nybo J."/>
            <person name="Theobald S."/>
            <person name="Brandl J."/>
            <person name="Frisvad J.C."/>
            <person name="Nielsen K.F."/>
            <person name="Lyhne E.K."/>
            <person name="Kogle M.E."/>
            <person name="Kuo A."/>
            <person name="Riley R."/>
            <person name="Clum A."/>
            <person name="Nolan M."/>
            <person name="Lipzen A."/>
            <person name="Salamov A."/>
            <person name="Henrissat B."/>
            <person name="Wiebenga A."/>
            <person name="De Vries R.P."/>
            <person name="Grigoriev I.V."/>
            <person name="Mortensen U.H."/>
            <person name="Andersen M.R."/>
            <person name="Baker S.E."/>
        </authorList>
    </citation>
    <scope>NUCLEOTIDE SEQUENCE [LARGE SCALE GENOMIC DNA]</scope>
    <source>
        <strain evidence="2 3">CBS 115572</strain>
    </source>
</reference>
<dbReference type="RefSeq" id="XP_025472850.1">
    <property type="nucleotide sequence ID" value="XM_025615387.1"/>
</dbReference>
<feature type="compositionally biased region" description="Polar residues" evidence="1">
    <location>
        <begin position="240"/>
        <end position="262"/>
    </location>
</feature>
<dbReference type="Proteomes" id="UP000246702">
    <property type="component" value="Unassembled WGS sequence"/>
</dbReference>
<dbReference type="EMBL" id="MSFK01000002">
    <property type="protein sequence ID" value="PWY96089.1"/>
    <property type="molecule type" value="Genomic_DNA"/>
</dbReference>
<keyword evidence="3" id="KW-1185">Reference proteome</keyword>
<dbReference type="OrthoDB" id="10445989at2759"/>
<evidence type="ECO:0000256" key="1">
    <source>
        <dbReference type="SAM" id="MobiDB-lite"/>
    </source>
</evidence>
<comment type="caution">
    <text evidence="2">The sequence shown here is derived from an EMBL/GenBank/DDBJ whole genome shotgun (WGS) entry which is preliminary data.</text>
</comment>
<evidence type="ECO:0000313" key="3">
    <source>
        <dbReference type="Proteomes" id="UP000246702"/>
    </source>
</evidence>
<protein>
    <submittedName>
        <fullName evidence="2">Uncharacterized protein</fullName>
    </submittedName>
</protein>
<name>A0A317XC51_9EURO</name>
<feature type="compositionally biased region" description="Polar residues" evidence="1">
    <location>
        <begin position="1"/>
        <end position="22"/>
    </location>
</feature>